<evidence type="ECO:0000256" key="3">
    <source>
        <dbReference type="PROSITE-ProRule" id="PRU10141"/>
    </source>
</evidence>
<feature type="region of interest" description="Disordered" evidence="5">
    <location>
        <begin position="1"/>
        <end position="25"/>
    </location>
</feature>
<feature type="region of interest" description="Disordered" evidence="5">
    <location>
        <begin position="273"/>
        <end position="302"/>
    </location>
</feature>
<feature type="compositionally biased region" description="Polar residues" evidence="5">
    <location>
        <begin position="445"/>
        <end position="470"/>
    </location>
</feature>
<feature type="compositionally biased region" description="Acidic residues" evidence="5">
    <location>
        <begin position="381"/>
        <end position="395"/>
    </location>
</feature>
<feature type="domain" description="Protein kinase" evidence="6">
    <location>
        <begin position="708"/>
        <end position="1083"/>
    </location>
</feature>
<dbReference type="PROSITE" id="PS00108">
    <property type="entry name" value="PROTEIN_KINASE_ST"/>
    <property type="match status" value="1"/>
</dbReference>
<reference evidence="7 8" key="1">
    <citation type="journal article" date="2019" name="Sci. Rep.">
        <title>Comparative genomics of chytrid fungi reveal insights into the obligate biotrophic and pathogenic lifestyle of Synchytrium endobioticum.</title>
        <authorList>
            <person name="van de Vossenberg B.T.L.H."/>
            <person name="Warris S."/>
            <person name="Nguyen H.D.T."/>
            <person name="van Gent-Pelzer M.P.E."/>
            <person name="Joly D.L."/>
            <person name="van de Geest H.C."/>
            <person name="Bonants P.J.M."/>
            <person name="Smith D.S."/>
            <person name="Levesque C.A."/>
            <person name="van der Lee T.A.J."/>
        </authorList>
    </citation>
    <scope>NUCLEOTIDE SEQUENCE [LARGE SCALE GENOMIC DNA]</scope>
    <source>
        <strain evidence="7 8">CBS 675.73</strain>
    </source>
</reference>
<dbReference type="GO" id="GO:0004674">
    <property type="term" value="F:protein serine/threonine kinase activity"/>
    <property type="evidence" value="ECO:0007669"/>
    <property type="project" value="TreeGrafter"/>
</dbReference>
<gene>
    <name evidence="7" type="ORF">CcCBS67573_g08049</name>
</gene>
<feature type="coiled-coil region" evidence="4">
    <location>
        <begin position="1272"/>
        <end position="1299"/>
    </location>
</feature>
<keyword evidence="4" id="KW-0175">Coiled coil</keyword>
<feature type="compositionally biased region" description="Polar residues" evidence="5">
    <location>
        <begin position="278"/>
        <end position="302"/>
    </location>
</feature>
<dbReference type="PROSITE" id="PS50011">
    <property type="entry name" value="PROTEIN_KINASE_DOM"/>
    <property type="match status" value="1"/>
</dbReference>
<feature type="region of interest" description="Disordered" evidence="5">
    <location>
        <begin position="1326"/>
        <end position="1369"/>
    </location>
</feature>
<feature type="binding site" evidence="3">
    <location>
        <position position="746"/>
    </location>
    <ligand>
        <name>ATP</name>
        <dbReference type="ChEBI" id="CHEBI:30616"/>
    </ligand>
</feature>
<dbReference type="InterPro" id="IPR011009">
    <property type="entry name" value="Kinase-like_dom_sf"/>
</dbReference>
<evidence type="ECO:0000256" key="1">
    <source>
        <dbReference type="ARBA" id="ARBA00022741"/>
    </source>
</evidence>
<dbReference type="InterPro" id="IPR008271">
    <property type="entry name" value="Ser/Thr_kinase_AS"/>
</dbReference>
<dbReference type="PROSITE" id="PS00107">
    <property type="entry name" value="PROTEIN_KINASE_ATP"/>
    <property type="match status" value="1"/>
</dbReference>
<dbReference type="SUPFAM" id="SSF56112">
    <property type="entry name" value="Protein kinase-like (PK-like)"/>
    <property type="match status" value="1"/>
</dbReference>
<dbReference type="Gene3D" id="1.10.510.10">
    <property type="entry name" value="Transferase(Phosphotransferase) domain 1"/>
    <property type="match status" value="1"/>
</dbReference>
<keyword evidence="2 3" id="KW-0067">ATP-binding</keyword>
<feature type="compositionally biased region" description="Low complexity" evidence="5">
    <location>
        <begin position="317"/>
        <end position="335"/>
    </location>
</feature>
<feature type="compositionally biased region" description="Polar residues" evidence="5">
    <location>
        <begin position="1"/>
        <end position="14"/>
    </location>
</feature>
<evidence type="ECO:0000313" key="8">
    <source>
        <dbReference type="Proteomes" id="UP000320333"/>
    </source>
</evidence>
<feature type="compositionally biased region" description="Low complexity" evidence="5">
    <location>
        <begin position="588"/>
        <end position="603"/>
    </location>
</feature>
<feature type="region of interest" description="Disordered" evidence="5">
    <location>
        <begin position="157"/>
        <end position="178"/>
    </location>
</feature>
<dbReference type="OrthoDB" id="4062651at2759"/>
<name>A0A507ER80_9FUNG</name>
<accession>A0A507ER80</accession>
<feature type="region of interest" description="Disordered" evidence="5">
    <location>
        <begin position="755"/>
        <end position="802"/>
    </location>
</feature>
<dbReference type="Proteomes" id="UP000320333">
    <property type="component" value="Unassembled WGS sequence"/>
</dbReference>
<dbReference type="EMBL" id="QEAP01000476">
    <property type="protein sequence ID" value="TPX65688.1"/>
    <property type="molecule type" value="Genomic_DNA"/>
</dbReference>
<evidence type="ECO:0000256" key="5">
    <source>
        <dbReference type="SAM" id="MobiDB-lite"/>
    </source>
</evidence>
<feature type="compositionally biased region" description="Polar residues" evidence="5">
    <location>
        <begin position="497"/>
        <end position="507"/>
    </location>
</feature>
<feature type="region of interest" description="Disordered" evidence="5">
    <location>
        <begin position="381"/>
        <end position="508"/>
    </location>
</feature>
<dbReference type="Pfam" id="PF00069">
    <property type="entry name" value="Pkinase"/>
    <property type="match status" value="1"/>
</dbReference>
<dbReference type="GO" id="GO:0005524">
    <property type="term" value="F:ATP binding"/>
    <property type="evidence" value="ECO:0007669"/>
    <property type="project" value="UniProtKB-UniRule"/>
</dbReference>
<organism evidence="7 8">
    <name type="scientific">Chytriomyces confervae</name>
    <dbReference type="NCBI Taxonomy" id="246404"/>
    <lineage>
        <taxon>Eukaryota</taxon>
        <taxon>Fungi</taxon>
        <taxon>Fungi incertae sedis</taxon>
        <taxon>Chytridiomycota</taxon>
        <taxon>Chytridiomycota incertae sedis</taxon>
        <taxon>Chytridiomycetes</taxon>
        <taxon>Chytridiales</taxon>
        <taxon>Chytriomycetaceae</taxon>
        <taxon>Chytriomyces</taxon>
    </lineage>
</organism>
<feature type="region of interest" description="Disordered" evidence="5">
    <location>
        <begin position="588"/>
        <end position="613"/>
    </location>
</feature>
<dbReference type="STRING" id="246404.A0A507ER80"/>
<protein>
    <recommendedName>
        <fullName evidence="6">Protein kinase domain-containing protein</fullName>
    </recommendedName>
</protein>
<dbReference type="InterPro" id="IPR000719">
    <property type="entry name" value="Prot_kinase_dom"/>
</dbReference>
<keyword evidence="1 3" id="KW-0547">Nucleotide-binding</keyword>
<evidence type="ECO:0000256" key="4">
    <source>
        <dbReference type="SAM" id="Coils"/>
    </source>
</evidence>
<dbReference type="InterPro" id="IPR017441">
    <property type="entry name" value="Protein_kinase_ATP_BS"/>
</dbReference>
<evidence type="ECO:0000313" key="7">
    <source>
        <dbReference type="EMBL" id="TPX65688.1"/>
    </source>
</evidence>
<sequence length="1369" mass="144659">MPKTKTTANESPGDTPTPRPASGARIVKHVAVISSLFSDKDEKNDSADKNELRQRTVIDGRDVRFHLPAGEGELVEGHTSLLEAGSSAVTWNSLLPSDHHKKQFFRLRPKGVATSTLTDCLGPVADNYVDSAGSHSHSQSALSLGLSRAEAKKVSASVVSVPSSSQHHSNGSSSDHPNIEQDLAAVSLGTSTPAMLIPGSTDKFTLGASFSNHNVGSHASSSGSDSGGFGSTTTFPIASQQSVNPISFNSKATTQQSHSAFSSGSIHNQALVLPPARNPTSSPASNHQHASFASQHPPQQRPITFDTNVFMRRKSNAMDSSPSSSIPASSDFISSQAHSNLKRREPKIELDHASTTAAVNQHPPATYEISKIEHFDAIEDPVSESDSDSDSENDEGQVFRASVSIRIPEVMDNSKATLNTPSQSTSPSRSALKHTLAKSPVAVTSPIQENSTLSSALDSTANGSNTSKNGALSPHHHQKSFPKLRASGSKDVLGSPRSATTALSTASPIGGRASWTEAVGIVRKPSYTGLGSRASFAGSPLYNGSGFGGGSSLGATGVVIGRASTGGVGRNSSLGDVTSLLRHATASANAQQQLQNASHNSSQDSSGAFSPVSAGGGQTGSFVGSWKFSAGAGSVGSFQRTLSGVSIKRKDSTISSNSMAAAAAAMNSYSSGSYVAPSPAMSYLSMLAEKLDEPPRGVYYEGDQIGDWVLGKEIGHGSFSRVFEASPAAESVLSDMLSLSTRVAVKIVAKKCESDDSTSSLAGTPLHGTGGRGSTSDASLASSKSSYASDSPSVASAYAGRNGNGRDSVADCGAGQDDVRRLLDHEIAIWSGLEHPNVLGMVQMMDVDDAVFIVSELAQGGNLLDHLAKKGRMSEATAKRVFKQAAEALRYLHCIAGIVHRDIKCENILLMEAGPPEDHSPASAQPSFGGWGTPATSPDWIPTVKLADFGLSERLHIQNEPTSLDSTESLTTSTNPPAPDPIFCIGSLHYCAPEELKSTIAVNPAGDVWSLGCVLYTMLTASLPFNDEFLPRLQLSIMEGRYDESKLARAGVSDDGRAVIQGMLNVDVEKRWTIAQHLEHNPVKSLPDSRKATMPLHVGLSAQLGRRHVPSIASLLMDPFGRSKVPSAHISKLNALPATNQEALQAALNRVAENSMSIYSISSFRHSLEFIRGQVVLFCQYLARFASLPSSSQVTPATQTLLQALEPSCIPSEPRNISFAFHPHSHPSKKHLRCLKHERMQSALSHLQSELNEERKGRIHIAAVHAKIRGVATQQQETIEKLEGLVASLQNSVKAATARLLALQSAKSSNRSSITLINTLQSHGSDFSCRGDMPPVQKTRRAFQKSDHPSESDTTDTEGSDEDSDSDSD</sequence>
<dbReference type="PANTHER" id="PTHR24346">
    <property type="entry name" value="MAP/MICROTUBULE AFFINITY-REGULATING KINASE"/>
    <property type="match status" value="1"/>
</dbReference>
<comment type="caution">
    <text evidence="7">The sequence shown here is derived from an EMBL/GenBank/DDBJ whole genome shotgun (WGS) entry which is preliminary data.</text>
</comment>
<evidence type="ECO:0000256" key="2">
    <source>
        <dbReference type="ARBA" id="ARBA00022840"/>
    </source>
</evidence>
<feature type="compositionally biased region" description="Acidic residues" evidence="5">
    <location>
        <begin position="1353"/>
        <end position="1369"/>
    </location>
</feature>
<feature type="compositionally biased region" description="Low complexity" evidence="5">
    <location>
        <begin position="774"/>
        <end position="799"/>
    </location>
</feature>
<dbReference type="PANTHER" id="PTHR24346:SF110">
    <property type="entry name" value="NON-SPECIFIC SERINE_THREONINE PROTEIN KINASE"/>
    <property type="match status" value="1"/>
</dbReference>
<feature type="region of interest" description="Disordered" evidence="5">
    <location>
        <begin position="316"/>
        <end position="342"/>
    </location>
</feature>
<dbReference type="GO" id="GO:0005737">
    <property type="term" value="C:cytoplasm"/>
    <property type="evidence" value="ECO:0007669"/>
    <property type="project" value="TreeGrafter"/>
</dbReference>
<keyword evidence="8" id="KW-1185">Reference proteome</keyword>
<evidence type="ECO:0000259" key="6">
    <source>
        <dbReference type="PROSITE" id="PS50011"/>
    </source>
</evidence>
<feature type="compositionally biased region" description="Polar residues" evidence="5">
    <location>
        <begin position="414"/>
        <end position="429"/>
    </location>
</feature>
<feature type="compositionally biased region" description="Low complexity" evidence="5">
    <location>
        <begin position="157"/>
        <end position="176"/>
    </location>
</feature>
<proteinExistence type="predicted"/>
<dbReference type="SMART" id="SM00220">
    <property type="entry name" value="S_TKc"/>
    <property type="match status" value="1"/>
</dbReference>
<dbReference type="GO" id="GO:0035556">
    <property type="term" value="P:intracellular signal transduction"/>
    <property type="evidence" value="ECO:0007669"/>
    <property type="project" value="TreeGrafter"/>
</dbReference>